<accession>A0A127P5X0</accession>
<dbReference type="InterPro" id="IPR000849">
    <property type="entry name" value="Sugar_P_transporter"/>
</dbReference>
<keyword evidence="2" id="KW-1003">Cell membrane</keyword>
<dbReference type="PIRSF" id="PIRSF002808">
    <property type="entry name" value="Hexose_phosphate_transp"/>
    <property type="match status" value="1"/>
</dbReference>
<evidence type="ECO:0000256" key="4">
    <source>
        <dbReference type="ARBA" id="ARBA00022989"/>
    </source>
</evidence>
<dbReference type="InterPro" id="IPR036259">
    <property type="entry name" value="MFS_trans_sf"/>
</dbReference>
<feature type="transmembrane region" description="Helical" evidence="6">
    <location>
        <begin position="416"/>
        <end position="436"/>
    </location>
</feature>
<feature type="transmembrane region" description="Helical" evidence="6">
    <location>
        <begin position="327"/>
        <end position="343"/>
    </location>
</feature>
<dbReference type="InterPro" id="IPR011701">
    <property type="entry name" value="MFS"/>
</dbReference>
<feature type="transmembrane region" description="Helical" evidence="6">
    <location>
        <begin position="175"/>
        <end position="193"/>
    </location>
</feature>
<feature type="transmembrane region" description="Helical" evidence="6">
    <location>
        <begin position="147"/>
        <end position="169"/>
    </location>
</feature>
<evidence type="ECO:0000313" key="8">
    <source>
        <dbReference type="EMBL" id="AMO93216.1"/>
    </source>
</evidence>
<dbReference type="PATRIC" id="fig|158899.10.peg.493"/>
<dbReference type="Proteomes" id="UP000072421">
    <property type="component" value="Chromosome"/>
</dbReference>
<dbReference type="PANTHER" id="PTHR11662">
    <property type="entry name" value="SOLUTE CARRIER FAMILY 17"/>
    <property type="match status" value="1"/>
</dbReference>
<evidence type="ECO:0000256" key="6">
    <source>
        <dbReference type="SAM" id="Phobius"/>
    </source>
</evidence>
<reference evidence="8 9" key="1">
    <citation type="submission" date="2015-11" db="EMBL/GenBank/DDBJ databases">
        <title>Exploring the genomic traits of fungus-feeding bacterial genus Collimonas.</title>
        <authorList>
            <person name="Song C."/>
            <person name="Schmidt R."/>
            <person name="de Jager V."/>
            <person name="Krzyzanowska D."/>
            <person name="Jongedijk E."/>
            <person name="Cankar K."/>
            <person name="Beekwilder J."/>
            <person name="van Veen A."/>
            <person name="de Boer W."/>
            <person name="van Veen J.A."/>
            <person name="Garbeva P."/>
        </authorList>
    </citation>
    <scope>NUCLEOTIDE SEQUENCE [LARGE SCALE GENOMIC DNA]</scope>
    <source>
        <strain evidence="8 9">Ter6</strain>
    </source>
</reference>
<feature type="transmembrane region" description="Helical" evidence="6">
    <location>
        <begin position="385"/>
        <end position="404"/>
    </location>
</feature>
<name>A0A127P5X0_9BURK</name>
<feature type="transmembrane region" description="Helical" evidence="6">
    <location>
        <begin position="349"/>
        <end position="373"/>
    </location>
</feature>
<keyword evidence="5 6" id="KW-0472">Membrane</keyword>
<dbReference type="OrthoDB" id="9771451at2"/>
<dbReference type="Gene3D" id="1.20.1250.20">
    <property type="entry name" value="MFS general substrate transporter like domains"/>
    <property type="match status" value="2"/>
</dbReference>
<dbReference type="CDD" id="cd17319">
    <property type="entry name" value="MFS_ExuT_GudP_like"/>
    <property type="match status" value="1"/>
</dbReference>
<evidence type="ECO:0000256" key="5">
    <source>
        <dbReference type="ARBA" id="ARBA00023136"/>
    </source>
</evidence>
<organism evidence="8">
    <name type="scientific">Collimonas fungivorans</name>
    <dbReference type="NCBI Taxonomy" id="158899"/>
    <lineage>
        <taxon>Bacteria</taxon>
        <taxon>Pseudomonadati</taxon>
        <taxon>Pseudomonadota</taxon>
        <taxon>Betaproteobacteria</taxon>
        <taxon>Burkholderiales</taxon>
        <taxon>Oxalobacteraceae</taxon>
        <taxon>Collimonas</taxon>
    </lineage>
</organism>
<dbReference type="InterPro" id="IPR050382">
    <property type="entry name" value="MFS_Na/Anion_cotransporter"/>
</dbReference>
<dbReference type="PANTHER" id="PTHR11662:SF399">
    <property type="entry name" value="FI19708P1-RELATED"/>
    <property type="match status" value="1"/>
</dbReference>
<feature type="transmembrane region" description="Helical" evidence="6">
    <location>
        <begin position="54"/>
        <end position="74"/>
    </location>
</feature>
<evidence type="ECO:0000259" key="7">
    <source>
        <dbReference type="PROSITE" id="PS50850"/>
    </source>
</evidence>
<dbReference type="SUPFAM" id="SSF103473">
    <property type="entry name" value="MFS general substrate transporter"/>
    <property type="match status" value="1"/>
</dbReference>
<sequence>MSAIPASHVPIKRSNFRWVVAGLIFLIYTIAAADRANIGVALPFIRKEFAMTNTQAGALLSLFLLAYALAQLPSGFATSRFGVRKLFSVSMILTSVFTGLIGSSSSILMLKIYRFGLGLAEGPLPVGITTTINNWFPPHEKGTAAGIFLSAVKFGPVIVPPICAVIVAIWGWREIFYFFAIPGIVLAVIWYFFVTNHPSESRHCSPQELAYITGSSEAVTAKQSQRPIRSMKLLDRLIRAKKIDLLTTNKKVFKSWNILGCSLSYCFQLGISNVLLAWIPTYLLTVKKFSIMNMGFVAAAPWVGAVIGNVMGGLLSDRFLNKRRKPGMMLSALATAGMMYALINSPADPVQYGALLFVTGILLSLGFSAYMAYSMGVTTKQTFPVASSVVNMGGQLGGALAPFVTGMLLDSYGWDYVFLFMAIGSLMSFLVLTTIAEPIND</sequence>
<feature type="domain" description="Major facilitator superfamily (MFS) profile" evidence="7">
    <location>
        <begin position="20"/>
        <end position="440"/>
    </location>
</feature>
<gene>
    <name evidence="8" type="ORF">CFter6_0487</name>
</gene>
<dbReference type="PROSITE" id="PS50850">
    <property type="entry name" value="MFS"/>
    <property type="match status" value="1"/>
</dbReference>
<dbReference type="Pfam" id="PF07690">
    <property type="entry name" value="MFS_1"/>
    <property type="match status" value="1"/>
</dbReference>
<protein>
    <submittedName>
        <fullName evidence="8">Sugar (And other) transporter family protein</fullName>
    </submittedName>
</protein>
<dbReference type="AlphaFoldDB" id="A0A127P5X0"/>
<evidence type="ECO:0000256" key="2">
    <source>
        <dbReference type="ARBA" id="ARBA00022475"/>
    </source>
</evidence>
<feature type="transmembrane region" description="Helical" evidence="6">
    <location>
        <begin position="256"/>
        <end position="279"/>
    </location>
</feature>
<keyword evidence="3 6" id="KW-0812">Transmembrane</keyword>
<dbReference type="InterPro" id="IPR020846">
    <property type="entry name" value="MFS_dom"/>
</dbReference>
<keyword evidence="4 6" id="KW-1133">Transmembrane helix</keyword>
<comment type="subcellular location">
    <subcellularLocation>
        <location evidence="1">Cell membrane</location>
        <topology evidence="1">Multi-pass membrane protein</topology>
    </subcellularLocation>
</comment>
<dbReference type="GO" id="GO:0022857">
    <property type="term" value="F:transmembrane transporter activity"/>
    <property type="evidence" value="ECO:0007669"/>
    <property type="project" value="InterPro"/>
</dbReference>
<dbReference type="GO" id="GO:0005886">
    <property type="term" value="C:plasma membrane"/>
    <property type="evidence" value="ECO:0007669"/>
    <property type="project" value="UniProtKB-SubCell"/>
</dbReference>
<feature type="transmembrane region" description="Helical" evidence="6">
    <location>
        <begin position="86"/>
        <end position="110"/>
    </location>
</feature>
<feature type="transmembrane region" description="Helical" evidence="6">
    <location>
        <begin position="15"/>
        <end position="33"/>
    </location>
</feature>
<dbReference type="EMBL" id="CP013232">
    <property type="protein sequence ID" value="AMO93216.1"/>
    <property type="molecule type" value="Genomic_DNA"/>
</dbReference>
<proteinExistence type="predicted"/>
<evidence type="ECO:0000256" key="3">
    <source>
        <dbReference type="ARBA" id="ARBA00022692"/>
    </source>
</evidence>
<evidence type="ECO:0000256" key="1">
    <source>
        <dbReference type="ARBA" id="ARBA00004651"/>
    </source>
</evidence>
<feature type="transmembrane region" description="Helical" evidence="6">
    <location>
        <begin position="291"/>
        <end position="315"/>
    </location>
</feature>
<evidence type="ECO:0000313" key="9">
    <source>
        <dbReference type="Proteomes" id="UP000072421"/>
    </source>
</evidence>